<organism evidence="9 10">
    <name type="scientific">Acetivibrio thermocellus AD2</name>
    <dbReference type="NCBI Taxonomy" id="1138384"/>
    <lineage>
        <taxon>Bacteria</taxon>
        <taxon>Bacillati</taxon>
        <taxon>Bacillota</taxon>
        <taxon>Clostridia</taxon>
        <taxon>Eubacteriales</taxon>
        <taxon>Oscillospiraceae</taxon>
        <taxon>Acetivibrio</taxon>
    </lineage>
</organism>
<comment type="subcellular location">
    <subcellularLocation>
        <location evidence="7">Cytoplasm</location>
        <location evidence="7">Nucleoid</location>
    </subcellularLocation>
</comment>
<proteinExistence type="inferred from homology"/>
<evidence type="ECO:0000313" key="9">
    <source>
        <dbReference type="EMBL" id="PFH02515.1"/>
    </source>
</evidence>
<evidence type="ECO:0000259" key="8">
    <source>
        <dbReference type="PROSITE" id="PS51740"/>
    </source>
</evidence>
<dbReference type="GO" id="GO:2000143">
    <property type="term" value="P:negative regulation of DNA-templated transcription initiation"/>
    <property type="evidence" value="ECO:0007669"/>
    <property type="project" value="TreeGrafter"/>
</dbReference>
<gene>
    <name evidence="7" type="primary">mraZ</name>
    <name evidence="9" type="ORF">M972_111293</name>
</gene>
<dbReference type="GO" id="GO:0009295">
    <property type="term" value="C:nucleoid"/>
    <property type="evidence" value="ECO:0007669"/>
    <property type="project" value="UniProtKB-SubCell"/>
</dbReference>
<keyword evidence="2 7" id="KW-0963">Cytoplasm</keyword>
<comment type="caution">
    <text evidence="9">The sequence shown here is derived from an EMBL/GenBank/DDBJ whole genome shotgun (WGS) entry which is preliminary data.</text>
</comment>
<dbReference type="EMBL" id="PDBW01000001">
    <property type="protein sequence ID" value="PFH02515.1"/>
    <property type="molecule type" value="Genomic_DNA"/>
</dbReference>
<evidence type="ECO:0000256" key="2">
    <source>
        <dbReference type="ARBA" id="ARBA00022490"/>
    </source>
</evidence>
<comment type="similarity">
    <text evidence="7">Belongs to the MraZ family.</text>
</comment>
<dbReference type="PANTHER" id="PTHR34701:SF1">
    <property type="entry name" value="TRANSCRIPTIONAL REGULATOR MRAZ"/>
    <property type="match status" value="1"/>
</dbReference>
<keyword evidence="6 7" id="KW-0804">Transcription</keyword>
<dbReference type="Pfam" id="PF02381">
    <property type="entry name" value="MraZ"/>
    <property type="match status" value="2"/>
</dbReference>
<dbReference type="InterPro" id="IPR007159">
    <property type="entry name" value="SpoVT-AbrB_dom"/>
</dbReference>
<dbReference type="HAMAP" id="MF_01008">
    <property type="entry name" value="MraZ"/>
    <property type="match status" value="1"/>
</dbReference>
<evidence type="ECO:0000256" key="1">
    <source>
        <dbReference type="ARBA" id="ARBA00013860"/>
    </source>
</evidence>
<dbReference type="GO" id="GO:0000976">
    <property type="term" value="F:transcription cis-regulatory region binding"/>
    <property type="evidence" value="ECO:0007669"/>
    <property type="project" value="TreeGrafter"/>
</dbReference>
<dbReference type="Proteomes" id="UP000223596">
    <property type="component" value="Unassembled WGS sequence"/>
</dbReference>
<name>A0AB36TI58_ACETH</name>
<sequence>MLFYGEYQHSVDAKGRVIIPSKFREGLGEKFILTKGLDNCLFAYSLEEWSNLEAKLRSLPFTDKDVRAFVRFFFAGAAEVEVDKQGRILIPQNLREYAGLEKDVYIIGVSTRVEVWDKSKWESYSGDENMSAESIAEKMAMLGI</sequence>
<dbReference type="InterPro" id="IPR035644">
    <property type="entry name" value="MraZ_C"/>
</dbReference>
<keyword evidence="3" id="KW-0677">Repeat</keyword>
<dbReference type="PROSITE" id="PS51740">
    <property type="entry name" value="SPOVT_ABRB"/>
    <property type="match status" value="2"/>
</dbReference>
<evidence type="ECO:0000256" key="5">
    <source>
        <dbReference type="ARBA" id="ARBA00023125"/>
    </source>
</evidence>
<evidence type="ECO:0000256" key="6">
    <source>
        <dbReference type="ARBA" id="ARBA00023163"/>
    </source>
</evidence>
<dbReference type="FunFam" id="3.40.1550.20:FF:000002">
    <property type="entry name" value="Transcriptional regulator MraZ"/>
    <property type="match status" value="1"/>
</dbReference>
<dbReference type="CDD" id="cd16320">
    <property type="entry name" value="MraZ_N"/>
    <property type="match status" value="1"/>
</dbReference>
<dbReference type="GO" id="GO:0005737">
    <property type="term" value="C:cytoplasm"/>
    <property type="evidence" value="ECO:0007669"/>
    <property type="project" value="UniProtKB-UniRule"/>
</dbReference>
<reference evidence="9 10" key="1">
    <citation type="submission" date="2017-09" db="EMBL/GenBank/DDBJ databases">
        <title>Evaluation of Pacific Biosciences Sequencing Technology to Finishing C. thermocellum Genome Sequences.</title>
        <authorList>
            <person name="Brown S."/>
        </authorList>
    </citation>
    <scope>NUCLEOTIDE SEQUENCE [LARGE SCALE GENOMIC DNA]</scope>
    <source>
        <strain evidence="9 10">AD2</strain>
    </source>
</reference>
<evidence type="ECO:0000256" key="7">
    <source>
        <dbReference type="HAMAP-Rule" id="MF_01008"/>
    </source>
</evidence>
<feature type="domain" description="SpoVT-AbrB" evidence="8">
    <location>
        <begin position="77"/>
        <end position="120"/>
    </location>
</feature>
<comment type="subunit">
    <text evidence="7">Forms oligomers.</text>
</comment>
<dbReference type="PANTHER" id="PTHR34701">
    <property type="entry name" value="TRANSCRIPTIONAL REGULATOR MRAZ"/>
    <property type="match status" value="1"/>
</dbReference>
<dbReference type="SUPFAM" id="SSF89447">
    <property type="entry name" value="AbrB/MazE/MraZ-like"/>
    <property type="match status" value="1"/>
</dbReference>
<dbReference type="InterPro" id="IPR037914">
    <property type="entry name" value="SpoVT-AbrB_sf"/>
</dbReference>
<evidence type="ECO:0000256" key="4">
    <source>
        <dbReference type="ARBA" id="ARBA00023015"/>
    </source>
</evidence>
<keyword evidence="4 7" id="KW-0805">Transcription regulation</keyword>
<dbReference type="NCBIfam" id="TIGR00242">
    <property type="entry name" value="division/cell wall cluster transcriptional repressor MraZ"/>
    <property type="match status" value="1"/>
</dbReference>
<dbReference type="InterPro" id="IPR038619">
    <property type="entry name" value="MraZ_sf"/>
</dbReference>
<protein>
    <recommendedName>
        <fullName evidence="1 7">Transcriptional regulator MraZ</fullName>
    </recommendedName>
</protein>
<dbReference type="Gene3D" id="3.40.1550.20">
    <property type="entry name" value="Transcriptional regulator MraZ domain"/>
    <property type="match status" value="1"/>
</dbReference>
<dbReference type="InterPro" id="IPR020603">
    <property type="entry name" value="MraZ_dom"/>
</dbReference>
<dbReference type="CDD" id="cd16321">
    <property type="entry name" value="MraZ_C"/>
    <property type="match status" value="1"/>
</dbReference>
<dbReference type="AlphaFoldDB" id="A0AB36TI58"/>
<keyword evidence="5 7" id="KW-0238">DNA-binding</keyword>
<dbReference type="GO" id="GO:0003700">
    <property type="term" value="F:DNA-binding transcription factor activity"/>
    <property type="evidence" value="ECO:0007669"/>
    <property type="project" value="UniProtKB-UniRule"/>
</dbReference>
<accession>A0AB36TI58</accession>
<evidence type="ECO:0000256" key="3">
    <source>
        <dbReference type="ARBA" id="ARBA00022737"/>
    </source>
</evidence>
<evidence type="ECO:0000313" key="10">
    <source>
        <dbReference type="Proteomes" id="UP000223596"/>
    </source>
</evidence>
<dbReference type="InterPro" id="IPR003444">
    <property type="entry name" value="MraZ"/>
</dbReference>
<dbReference type="InterPro" id="IPR035642">
    <property type="entry name" value="MraZ_N"/>
</dbReference>
<feature type="domain" description="SpoVT-AbrB" evidence="8">
    <location>
        <begin position="6"/>
        <end position="48"/>
    </location>
</feature>